<name>A0ABW0R198_9BACL</name>
<organism evidence="2 3">
    <name type="scientific">Cohnella yongneupensis</name>
    <dbReference type="NCBI Taxonomy" id="425006"/>
    <lineage>
        <taxon>Bacteria</taxon>
        <taxon>Bacillati</taxon>
        <taxon>Bacillota</taxon>
        <taxon>Bacilli</taxon>
        <taxon>Bacillales</taxon>
        <taxon>Paenibacillaceae</taxon>
        <taxon>Cohnella</taxon>
    </lineage>
</organism>
<keyword evidence="1" id="KW-0732">Signal</keyword>
<protein>
    <recommendedName>
        <fullName evidence="4">Lipoprotein</fullName>
    </recommendedName>
</protein>
<dbReference type="EMBL" id="JBHSNC010000036">
    <property type="protein sequence ID" value="MFC5530077.1"/>
    <property type="molecule type" value="Genomic_DNA"/>
</dbReference>
<dbReference type="Proteomes" id="UP001596108">
    <property type="component" value="Unassembled WGS sequence"/>
</dbReference>
<accession>A0ABW0R198</accession>
<evidence type="ECO:0008006" key="4">
    <source>
        <dbReference type="Google" id="ProtNLM"/>
    </source>
</evidence>
<feature type="chain" id="PRO_5047421790" description="Lipoprotein" evidence="1">
    <location>
        <begin position="22"/>
        <end position="133"/>
    </location>
</feature>
<proteinExistence type="predicted"/>
<dbReference type="PROSITE" id="PS51257">
    <property type="entry name" value="PROKAR_LIPOPROTEIN"/>
    <property type="match status" value="1"/>
</dbReference>
<reference evidence="3" key="1">
    <citation type="journal article" date="2019" name="Int. J. Syst. Evol. Microbiol.">
        <title>The Global Catalogue of Microorganisms (GCM) 10K type strain sequencing project: providing services to taxonomists for standard genome sequencing and annotation.</title>
        <authorList>
            <consortium name="The Broad Institute Genomics Platform"/>
            <consortium name="The Broad Institute Genome Sequencing Center for Infectious Disease"/>
            <person name="Wu L."/>
            <person name="Ma J."/>
        </authorList>
    </citation>
    <scope>NUCLEOTIDE SEQUENCE [LARGE SCALE GENOMIC DNA]</scope>
    <source>
        <strain evidence="3">CGMCC 1.18578</strain>
    </source>
</reference>
<gene>
    <name evidence="2" type="ORF">ACFPQ4_11625</name>
</gene>
<evidence type="ECO:0000313" key="2">
    <source>
        <dbReference type="EMBL" id="MFC5530077.1"/>
    </source>
</evidence>
<feature type="signal peptide" evidence="1">
    <location>
        <begin position="1"/>
        <end position="21"/>
    </location>
</feature>
<evidence type="ECO:0000313" key="3">
    <source>
        <dbReference type="Proteomes" id="UP001596108"/>
    </source>
</evidence>
<comment type="caution">
    <text evidence="2">The sequence shown here is derived from an EMBL/GenBank/DDBJ whole genome shotgun (WGS) entry which is preliminary data.</text>
</comment>
<dbReference type="RefSeq" id="WP_378112014.1">
    <property type="nucleotide sequence ID" value="NZ_JBHSNC010000036.1"/>
</dbReference>
<evidence type="ECO:0000256" key="1">
    <source>
        <dbReference type="SAM" id="SignalP"/>
    </source>
</evidence>
<sequence>MRIVILLLLIALTGCTPFGTAGNSLNLQQVLDAFQREGLRLDPAQSNPDNIFEQGINGVKPSFYRLADGTVYIYKFKSEKARIKGLEDFYNRPVTLVLNRPFEINNVLILYVYGMHPDNGIDDRIRAAIQKLE</sequence>
<keyword evidence="3" id="KW-1185">Reference proteome</keyword>